<feature type="domain" description="Protein kinase" evidence="1">
    <location>
        <begin position="171"/>
        <end position="515"/>
    </location>
</feature>
<dbReference type="STRING" id="1764295.A0A5B8MEX3"/>
<keyword evidence="3" id="KW-1185">Reference proteome</keyword>
<reference evidence="2 3" key="1">
    <citation type="submission" date="2018-07" db="EMBL/GenBank/DDBJ databases">
        <title>The complete nuclear genome of the prasinophyte Chloropicon primus (CCMP1205).</title>
        <authorList>
            <person name="Pombert J.-F."/>
            <person name="Otis C."/>
            <person name="Turmel M."/>
            <person name="Lemieux C."/>
        </authorList>
    </citation>
    <scope>NUCLEOTIDE SEQUENCE [LARGE SCALE GENOMIC DNA]</scope>
    <source>
        <strain evidence="2 3">CCMP1205</strain>
    </source>
</reference>
<gene>
    <name evidence="2" type="ORF">A3770_02p17060</name>
</gene>
<dbReference type="InterPro" id="IPR011009">
    <property type="entry name" value="Kinase-like_dom_sf"/>
</dbReference>
<dbReference type="OrthoDB" id="10252171at2759"/>
<protein>
    <submittedName>
        <fullName evidence="2">Protein kinase</fullName>
    </submittedName>
</protein>
<dbReference type="Proteomes" id="UP000316726">
    <property type="component" value="Chromosome 2"/>
</dbReference>
<dbReference type="SMART" id="SM00220">
    <property type="entry name" value="S_TKc"/>
    <property type="match status" value="1"/>
</dbReference>
<dbReference type="GO" id="GO:0004672">
    <property type="term" value="F:protein kinase activity"/>
    <property type="evidence" value="ECO:0007669"/>
    <property type="project" value="InterPro"/>
</dbReference>
<keyword evidence="2" id="KW-0418">Kinase</keyword>
<sequence>MNVGVASTASARCGCKTMRLGAERCGYGRRESSRRVNSSSSSFSPLLPEVRRTGQRRRSKVVWRASPGEASWLSEVADNVVFQNLAAVLNQGGQVALHVLPSPLDNIVSTLIFDLSNAFLGEITSLALLHFFAVYYFVFANPKPIIGFLDYYIVGPIDALIRNSGLDQRDFKLRGTLGGGNFGTIYEAVRLKKGEEDSDLADLSEREEEARKVVMKRIKKDNLGVRKDFLAQGTMAQGTEETGLAEAFFCQRIKRNPLAAKHCATFLGEFVADEFGRGYDKDSQWLVFKYESEITLADTIEGRIGPYPECLEDFSNNRSEAGMIKKIMKELLEGISALNTMGIVHRDIKPENILLTERGDVKLIDFGAAADLCTGVNFNPKTGFLDPRYCPPEEFVVPQNFPRAPIAALSTLASPLVWNYTKPGLFDVYAVGIIFLQMTVPQMRKANFFRTFQREMKKFDYDLQEWRRSKASSASQADFSELDTKFGSGWDLACKMISLKSKRISAKAALRHPYFLIL</sequence>
<dbReference type="InterPro" id="IPR008271">
    <property type="entry name" value="Ser/Thr_kinase_AS"/>
</dbReference>
<proteinExistence type="predicted"/>
<dbReference type="EMBL" id="CP031035">
    <property type="protein sequence ID" value="QDZ19188.1"/>
    <property type="molecule type" value="Genomic_DNA"/>
</dbReference>
<dbReference type="InterPro" id="IPR000719">
    <property type="entry name" value="Prot_kinase_dom"/>
</dbReference>
<dbReference type="PANTHER" id="PTHR46699:SF1">
    <property type="entry name" value="SERINE_THREONINE-PROTEIN KINASE STN8, CHLOROPLASTIC"/>
    <property type="match status" value="1"/>
</dbReference>
<dbReference type="GO" id="GO:0005524">
    <property type="term" value="F:ATP binding"/>
    <property type="evidence" value="ECO:0007669"/>
    <property type="project" value="InterPro"/>
</dbReference>
<dbReference type="SUPFAM" id="SSF56112">
    <property type="entry name" value="Protein kinase-like (PK-like)"/>
    <property type="match status" value="1"/>
</dbReference>
<evidence type="ECO:0000313" key="3">
    <source>
        <dbReference type="Proteomes" id="UP000316726"/>
    </source>
</evidence>
<keyword evidence="2" id="KW-0808">Transferase</keyword>
<dbReference type="PANTHER" id="PTHR46699">
    <property type="entry name" value="SERINE/THREONINE-PROTEIN KINASE STN8, CHLOROPLASTIC-RELATED"/>
    <property type="match status" value="1"/>
</dbReference>
<dbReference type="PROSITE" id="PS50011">
    <property type="entry name" value="PROTEIN_KINASE_DOM"/>
    <property type="match status" value="1"/>
</dbReference>
<organism evidence="2 3">
    <name type="scientific">Chloropicon primus</name>
    <dbReference type="NCBI Taxonomy" id="1764295"/>
    <lineage>
        <taxon>Eukaryota</taxon>
        <taxon>Viridiplantae</taxon>
        <taxon>Chlorophyta</taxon>
        <taxon>Chloropicophyceae</taxon>
        <taxon>Chloropicales</taxon>
        <taxon>Chloropicaceae</taxon>
        <taxon>Chloropicon</taxon>
    </lineage>
</organism>
<dbReference type="AlphaFoldDB" id="A0A5B8MEX3"/>
<dbReference type="Pfam" id="PF00069">
    <property type="entry name" value="Pkinase"/>
    <property type="match status" value="1"/>
</dbReference>
<evidence type="ECO:0000313" key="2">
    <source>
        <dbReference type="EMBL" id="QDZ19188.1"/>
    </source>
</evidence>
<dbReference type="PROSITE" id="PS00108">
    <property type="entry name" value="PROTEIN_KINASE_ST"/>
    <property type="match status" value="1"/>
</dbReference>
<name>A0A5B8MEX3_9CHLO</name>
<accession>A0A5B8MEX3</accession>
<evidence type="ECO:0000259" key="1">
    <source>
        <dbReference type="PROSITE" id="PS50011"/>
    </source>
</evidence>
<dbReference type="Gene3D" id="1.10.510.10">
    <property type="entry name" value="Transferase(Phosphotransferase) domain 1"/>
    <property type="match status" value="1"/>
</dbReference>